<evidence type="ECO:0000313" key="3">
    <source>
        <dbReference type="EMBL" id="KAJ9133832.1"/>
    </source>
</evidence>
<comment type="caution">
    <text evidence="3">The sequence shown here is derived from an EMBL/GenBank/DDBJ whole genome shotgun (WGS) entry which is preliminary data.</text>
</comment>
<evidence type="ECO:0000256" key="2">
    <source>
        <dbReference type="SAM" id="Phobius"/>
    </source>
</evidence>
<evidence type="ECO:0000256" key="1">
    <source>
        <dbReference type="SAM" id="MobiDB-lite"/>
    </source>
</evidence>
<dbReference type="AlphaFoldDB" id="A0AA38RCK9"/>
<reference evidence="3" key="1">
    <citation type="submission" date="2022-07" db="EMBL/GenBank/DDBJ databases">
        <title>Fungi with potential for degradation of polypropylene.</title>
        <authorList>
            <person name="Gostincar C."/>
        </authorList>
    </citation>
    <scope>NUCLEOTIDE SEQUENCE</scope>
    <source>
        <strain evidence="3">EXF-13308</strain>
    </source>
</reference>
<keyword evidence="4" id="KW-1185">Reference proteome</keyword>
<keyword evidence="2" id="KW-1133">Transmembrane helix</keyword>
<gene>
    <name evidence="3" type="ORF">NKR23_g10502</name>
</gene>
<feature type="transmembrane region" description="Helical" evidence="2">
    <location>
        <begin position="67"/>
        <end position="87"/>
    </location>
</feature>
<sequence length="516" mass="55551">MDNYAAAGRLVPKDERMPASKDYAPVSDPAAESPNELPRSRSPDFYRMLFAKEGSGTRDGRSGNSPWWWAAEILSLLLGFAFILPIVEGLSQLKWMWFMSRRPKPLIDFQLFDEASRGSWGCLKSLVRGKGLLACLGACITLSSLLTSTITQQAIQSRERKAEASGGIAEVARATVFSLYNRSGQVLGPYDTSREKQALLDGAFFTPNETVVHIAPVCSSGDCRWDSYGSLAVCSDIVNLTEAANQTFLDPLRASAASHIGQLLNTTVSSGDHIAYGSVVLPSIPPIFPVMVDPVPRPTGAFNASVSDLIVNDHIVAYSNSLMDNSSFKPAQLQFLEHVLYWCTQSLSTSVHDGVATTTETAARAEAKNPGRYPLNFAWATDFDVCYTAGTCNDTLGGLTVQLEPALEAADGDEYVVDVWTSTIASALITESMYGSVLVDRTRGFVASSGGGLAQAFAIASCSETSWRQTVRQADTRYALGGAATATVAGTVLTPQTFVQVDWLWLAMQKAGRPTT</sequence>
<feature type="region of interest" description="Disordered" evidence="1">
    <location>
        <begin position="1"/>
        <end position="40"/>
    </location>
</feature>
<name>A0AA38RCK9_9PEZI</name>
<dbReference type="EMBL" id="JANBVO010000047">
    <property type="protein sequence ID" value="KAJ9133832.1"/>
    <property type="molecule type" value="Genomic_DNA"/>
</dbReference>
<dbReference type="PANTHER" id="PTHR35394:SF5">
    <property type="entry name" value="DUF3176 DOMAIN-CONTAINING PROTEIN"/>
    <property type="match status" value="1"/>
</dbReference>
<dbReference type="Pfam" id="PF11374">
    <property type="entry name" value="DUF3176"/>
    <property type="match status" value="1"/>
</dbReference>
<evidence type="ECO:0000313" key="4">
    <source>
        <dbReference type="Proteomes" id="UP001174694"/>
    </source>
</evidence>
<keyword evidence="2" id="KW-0812">Transmembrane</keyword>
<accession>A0AA38RCK9</accession>
<proteinExistence type="predicted"/>
<dbReference type="Proteomes" id="UP001174694">
    <property type="component" value="Unassembled WGS sequence"/>
</dbReference>
<organism evidence="3 4">
    <name type="scientific">Pleurostoma richardsiae</name>
    <dbReference type="NCBI Taxonomy" id="41990"/>
    <lineage>
        <taxon>Eukaryota</taxon>
        <taxon>Fungi</taxon>
        <taxon>Dikarya</taxon>
        <taxon>Ascomycota</taxon>
        <taxon>Pezizomycotina</taxon>
        <taxon>Sordariomycetes</taxon>
        <taxon>Sordariomycetidae</taxon>
        <taxon>Calosphaeriales</taxon>
        <taxon>Pleurostomataceae</taxon>
        <taxon>Pleurostoma</taxon>
    </lineage>
</organism>
<dbReference type="InterPro" id="IPR021514">
    <property type="entry name" value="DUF3176"/>
</dbReference>
<dbReference type="PANTHER" id="PTHR35394">
    <property type="entry name" value="DUF3176 DOMAIN-CONTAINING PROTEIN"/>
    <property type="match status" value="1"/>
</dbReference>
<keyword evidence="2" id="KW-0472">Membrane</keyword>
<protein>
    <submittedName>
        <fullName evidence="3">Uncharacterized protein</fullName>
    </submittedName>
</protein>